<evidence type="ECO:0000313" key="2">
    <source>
        <dbReference type="EMBL" id="MEK8088802.1"/>
    </source>
</evidence>
<sequence length="432" mass="47648">MTNSAKPRVVVLGANFAGLGAAQKIREYCGDTVDITMIDRKSYLLFIPNLPAVVFENEDPALHLRMDIFETVSGTNINFIKAEILGLDVERKEVSFQPNERVGTETVGMRYDYLVIAVGARLAYDRIEGFGEYGDTVSDIYHSNRLRNYLFSDQYQGGPIAIGSARFHQGNGAEGLEPYPGGSIPYAEAACEGPPLEGMLSMATWLKNHGRGGPDKITVFTPGKVIAEDAGLKVVHQLLDVASNMGFHYMNETQDIKRITREGIEFTSGKSIEAELKIIFPDWVAVDFLRGLPISDNMGFVITDLLMRNPKYPEVFACGDAAAVTVPKLGAIGHQECAIVGKQIAKDLGRLQAQDADQPLQPVTYCIGDMGNNQAFYIRSNSWFGGPEQVLKIGHIPYLLKMQYKNLFFKGKGIMPEWGLDFSQLVAEKIFA</sequence>
<proteinExistence type="predicted"/>
<comment type="caution">
    <text evidence="2">The sequence shown here is derived from an EMBL/GenBank/DDBJ whole genome shotgun (WGS) entry which is preliminary data.</text>
</comment>
<dbReference type="PANTHER" id="PTHR43755:SF1">
    <property type="entry name" value="FAD-DEPENDENT PYRIDINE NUCLEOTIDE-DISULPHIDE OXIDOREDUCTASE"/>
    <property type="match status" value="1"/>
</dbReference>
<gene>
    <name evidence="2" type="ORF">WOB96_03405</name>
</gene>
<dbReference type="Proteomes" id="UP001446205">
    <property type="component" value="Unassembled WGS sequence"/>
</dbReference>
<dbReference type="PANTHER" id="PTHR43755">
    <property type="match status" value="1"/>
</dbReference>
<organism evidence="2 3">
    <name type="scientific">Thermithiobacillus plumbiphilus</name>
    <dbReference type="NCBI Taxonomy" id="1729899"/>
    <lineage>
        <taxon>Bacteria</taxon>
        <taxon>Pseudomonadati</taxon>
        <taxon>Pseudomonadota</taxon>
        <taxon>Acidithiobacillia</taxon>
        <taxon>Acidithiobacillales</taxon>
        <taxon>Thermithiobacillaceae</taxon>
        <taxon>Thermithiobacillus</taxon>
    </lineage>
</organism>
<dbReference type="EMBL" id="JBBPCO010000002">
    <property type="protein sequence ID" value="MEK8088802.1"/>
    <property type="molecule type" value="Genomic_DNA"/>
</dbReference>
<dbReference type="Pfam" id="PF07992">
    <property type="entry name" value="Pyr_redox_2"/>
    <property type="match status" value="1"/>
</dbReference>
<name>A0ABU9D5I2_9PROT</name>
<evidence type="ECO:0000313" key="3">
    <source>
        <dbReference type="Proteomes" id="UP001446205"/>
    </source>
</evidence>
<dbReference type="SUPFAM" id="SSF51905">
    <property type="entry name" value="FAD/NAD(P)-binding domain"/>
    <property type="match status" value="1"/>
</dbReference>
<reference evidence="2 3" key="1">
    <citation type="submission" date="2024-04" db="EMBL/GenBank/DDBJ databases">
        <authorList>
            <person name="Abashina T."/>
            <person name="Shaikin A."/>
        </authorList>
    </citation>
    <scope>NUCLEOTIDE SEQUENCE [LARGE SCALE GENOMIC DNA]</scope>
    <source>
        <strain evidence="2 3">AAFK</strain>
    </source>
</reference>
<dbReference type="InterPro" id="IPR023753">
    <property type="entry name" value="FAD/NAD-binding_dom"/>
</dbReference>
<protein>
    <submittedName>
        <fullName evidence="2">FAD-dependent oxidoreductase</fullName>
    </submittedName>
</protein>
<dbReference type="RefSeq" id="WP_341369867.1">
    <property type="nucleotide sequence ID" value="NZ_JBBPCO010000002.1"/>
</dbReference>
<evidence type="ECO:0000259" key="1">
    <source>
        <dbReference type="Pfam" id="PF07992"/>
    </source>
</evidence>
<accession>A0ABU9D5I2</accession>
<keyword evidence="3" id="KW-1185">Reference proteome</keyword>
<feature type="domain" description="FAD/NAD(P)-binding" evidence="1">
    <location>
        <begin position="8"/>
        <end position="147"/>
    </location>
</feature>
<dbReference type="InterPro" id="IPR036188">
    <property type="entry name" value="FAD/NAD-bd_sf"/>
</dbReference>
<dbReference type="InterPro" id="IPR052541">
    <property type="entry name" value="SQRD"/>
</dbReference>
<dbReference type="Gene3D" id="3.50.50.60">
    <property type="entry name" value="FAD/NAD(P)-binding domain"/>
    <property type="match status" value="2"/>
</dbReference>